<proteinExistence type="predicted"/>
<comment type="caution">
    <text evidence="2">The sequence shown here is derived from an EMBL/GenBank/DDBJ whole genome shotgun (WGS) entry which is preliminary data.</text>
</comment>
<evidence type="ECO:0000313" key="2">
    <source>
        <dbReference type="EMBL" id="CAG8619407.1"/>
    </source>
</evidence>
<keyword evidence="3" id="KW-1185">Reference proteome</keyword>
<accession>A0A9N9D1B7</accession>
<feature type="non-terminal residue" evidence="2">
    <location>
        <position position="498"/>
    </location>
</feature>
<dbReference type="AlphaFoldDB" id="A0A9N9D1B7"/>
<name>A0A9N9D1B7_9GLOM</name>
<organism evidence="2 3">
    <name type="scientific">Paraglomus occultum</name>
    <dbReference type="NCBI Taxonomy" id="144539"/>
    <lineage>
        <taxon>Eukaryota</taxon>
        <taxon>Fungi</taxon>
        <taxon>Fungi incertae sedis</taxon>
        <taxon>Mucoromycota</taxon>
        <taxon>Glomeromycotina</taxon>
        <taxon>Glomeromycetes</taxon>
        <taxon>Paraglomerales</taxon>
        <taxon>Paraglomeraceae</taxon>
        <taxon>Paraglomus</taxon>
    </lineage>
</organism>
<reference evidence="2" key="1">
    <citation type="submission" date="2021-06" db="EMBL/GenBank/DDBJ databases">
        <authorList>
            <person name="Kallberg Y."/>
            <person name="Tangrot J."/>
            <person name="Rosling A."/>
        </authorList>
    </citation>
    <scope>NUCLEOTIDE SEQUENCE</scope>
    <source>
        <strain evidence="2">IA702</strain>
    </source>
</reference>
<dbReference type="Proteomes" id="UP000789572">
    <property type="component" value="Unassembled WGS sequence"/>
</dbReference>
<dbReference type="OrthoDB" id="2443197at2759"/>
<evidence type="ECO:0000313" key="3">
    <source>
        <dbReference type="Proteomes" id="UP000789572"/>
    </source>
</evidence>
<protein>
    <submittedName>
        <fullName evidence="2">7741_t:CDS:1</fullName>
    </submittedName>
</protein>
<sequence length="498" mass="57207">MTTDYKPSSNIRKKLHSYFLIDDTFSTWREWSLTSFLESEKMRGALAVCSRRALHQQFSDSLNVILESDAPSEVKKRVKDLKKEMYSPAVQRFWEQIQVEEELTFAETKYKGKKALISLKKDFEKDVLNDLEKIVEEEVTKSRSVLEQPLKRPAADFDYDSSHHAVDGLDAVKTPDSCEKNQAGKKRKMAYDSDDVFEVALSDDALSTEEPNNAAEHLLIINGTDIQSKMELWRKTSAHIPEIHRQEDASMKAQAADLKEYAKVCLRGVNTPQRLKEAIKRAKEERQSEVESGQCIKWKNLTLKLMKILGEKTLKASAIVINRSQKDHCRRVGGSKIDAIIKLAEINLEFVLIEVSGTPCDLDHTHYVGDRKKIAKNLKIILNFIRTTYPGSFEAFRRIKVFGIQIYDNKFYIYSMSMPFARIYYFKLEMEFECPAISFTLFKALPKFISDLWEVQDAILSSIETITVYMASTADSDDNDDQVDPVTKSPSKKRTRKK</sequence>
<feature type="region of interest" description="Disordered" evidence="1">
    <location>
        <begin position="474"/>
        <end position="498"/>
    </location>
</feature>
<evidence type="ECO:0000256" key="1">
    <source>
        <dbReference type="SAM" id="MobiDB-lite"/>
    </source>
</evidence>
<gene>
    <name evidence="2" type="ORF">POCULU_LOCUS8345</name>
</gene>
<dbReference type="EMBL" id="CAJVPJ010002358">
    <property type="protein sequence ID" value="CAG8619407.1"/>
    <property type="molecule type" value="Genomic_DNA"/>
</dbReference>